<accession>A0ABD0WX26</accession>
<dbReference type="Pfam" id="PF07213">
    <property type="entry name" value="DAP10"/>
    <property type="match status" value="1"/>
</dbReference>
<gene>
    <name evidence="14" type="ORF">UPYG_G00151520</name>
</gene>
<dbReference type="EMBL" id="JAGEUA010000004">
    <property type="protein sequence ID" value="KAL0984990.1"/>
    <property type="molecule type" value="Genomic_DNA"/>
</dbReference>
<dbReference type="Proteomes" id="UP001557470">
    <property type="component" value="Unassembled WGS sequence"/>
</dbReference>
<evidence type="ECO:0000256" key="12">
    <source>
        <dbReference type="ARBA" id="ARBA00031263"/>
    </source>
</evidence>
<dbReference type="PANTHER" id="PTHR21409:SF1">
    <property type="entry name" value="HEMATOPOIETIC CELL SIGNAL TRANSDUCER"/>
    <property type="match status" value="1"/>
</dbReference>
<dbReference type="AlphaFoldDB" id="A0ABD0WX26"/>
<evidence type="ECO:0000256" key="6">
    <source>
        <dbReference type="ARBA" id="ARBA00022729"/>
    </source>
</evidence>
<comment type="similarity">
    <text evidence="2">Belongs to the DAP10 family.</text>
</comment>
<dbReference type="GO" id="GO:0016020">
    <property type="term" value="C:membrane"/>
    <property type="evidence" value="ECO:0007669"/>
    <property type="project" value="UniProtKB-SubCell"/>
</dbReference>
<evidence type="ECO:0000256" key="5">
    <source>
        <dbReference type="ARBA" id="ARBA00022692"/>
    </source>
</evidence>
<keyword evidence="15" id="KW-1185">Reference proteome</keyword>
<reference evidence="14 15" key="1">
    <citation type="submission" date="2024-06" db="EMBL/GenBank/DDBJ databases">
        <authorList>
            <person name="Pan Q."/>
            <person name="Wen M."/>
            <person name="Jouanno E."/>
            <person name="Zahm M."/>
            <person name="Klopp C."/>
            <person name="Cabau C."/>
            <person name="Louis A."/>
            <person name="Berthelot C."/>
            <person name="Parey E."/>
            <person name="Roest Crollius H."/>
            <person name="Montfort J."/>
            <person name="Robinson-Rechavi M."/>
            <person name="Bouchez O."/>
            <person name="Lampietro C."/>
            <person name="Lopez Roques C."/>
            <person name="Donnadieu C."/>
            <person name="Postlethwait J."/>
            <person name="Bobe J."/>
            <person name="Verreycken H."/>
            <person name="Guiguen Y."/>
        </authorList>
    </citation>
    <scope>NUCLEOTIDE SEQUENCE [LARGE SCALE GENOMIC DNA]</scope>
    <source>
        <strain evidence="14">Up_M1</strain>
        <tissue evidence="14">Testis</tissue>
    </source>
</reference>
<feature type="transmembrane region" description="Helical" evidence="13">
    <location>
        <begin position="59"/>
        <end position="78"/>
    </location>
</feature>
<evidence type="ECO:0000256" key="2">
    <source>
        <dbReference type="ARBA" id="ARBA00006724"/>
    </source>
</evidence>
<keyword evidence="4" id="KW-0597">Phosphoprotein</keyword>
<evidence type="ECO:0000256" key="10">
    <source>
        <dbReference type="ARBA" id="ARBA00023180"/>
    </source>
</evidence>
<keyword evidence="10" id="KW-0325">Glycoprotein</keyword>
<evidence type="ECO:0000256" key="7">
    <source>
        <dbReference type="ARBA" id="ARBA00022989"/>
    </source>
</evidence>
<dbReference type="PANTHER" id="PTHR21409">
    <property type="entry name" value="HEMATOPOIETIC CELL SIGNAL TRANSDUCER"/>
    <property type="match status" value="1"/>
</dbReference>
<evidence type="ECO:0000313" key="14">
    <source>
        <dbReference type="EMBL" id="KAL0984990.1"/>
    </source>
</evidence>
<evidence type="ECO:0000256" key="11">
    <source>
        <dbReference type="ARBA" id="ARBA00031053"/>
    </source>
</evidence>
<evidence type="ECO:0000256" key="3">
    <source>
        <dbReference type="ARBA" id="ARBA00018050"/>
    </source>
</evidence>
<keyword evidence="9" id="KW-1015">Disulfide bond</keyword>
<evidence type="ECO:0000256" key="9">
    <source>
        <dbReference type="ARBA" id="ARBA00023157"/>
    </source>
</evidence>
<keyword evidence="5 13" id="KW-0812">Transmembrane</keyword>
<name>A0ABD0WX26_UMBPY</name>
<evidence type="ECO:0000256" key="4">
    <source>
        <dbReference type="ARBA" id="ARBA00022553"/>
    </source>
</evidence>
<feature type="transmembrane region" description="Helical" evidence="13">
    <location>
        <begin position="21"/>
        <end position="39"/>
    </location>
</feature>
<protein>
    <recommendedName>
        <fullName evidence="3">Hematopoietic cell signal transducer</fullName>
    </recommendedName>
    <alternativeName>
        <fullName evidence="12">DNAX-activation protein 10</fullName>
    </alternativeName>
    <alternativeName>
        <fullName evidence="11">Membrane protein DAP10</fullName>
    </alternativeName>
</protein>
<keyword evidence="7 13" id="KW-1133">Transmembrane helix</keyword>
<evidence type="ECO:0000313" key="15">
    <source>
        <dbReference type="Proteomes" id="UP001557470"/>
    </source>
</evidence>
<dbReference type="InterPro" id="IPR009861">
    <property type="entry name" value="HCST"/>
</dbReference>
<sequence length="101" mass="11195">MILVEGSCSYIVTLHSGKNKMAINAWGLMILFLCGNSVAEQGTDNVSCYRIQPATMASIVIADIILTIGIVIVTYHCASRRRLRKERADKVYMNVRANCKT</sequence>
<evidence type="ECO:0000256" key="13">
    <source>
        <dbReference type="SAM" id="Phobius"/>
    </source>
</evidence>
<comment type="caution">
    <text evidence="14">The sequence shown here is derived from an EMBL/GenBank/DDBJ whole genome shotgun (WGS) entry which is preliminary data.</text>
</comment>
<keyword evidence="8 13" id="KW-0472">Membrane</keyword>
<proteinExistence type="inferred from homology"/>
<comment type="subcellular location">
    <subcellularLocation>
        <location evidence="1">Membrane</location>
        <topology evidence="1">Single-pass type I membrane protein</topology>
    </subcellularLocation>
</comment>
<evidence type="ECO:0000256" key="8">
    <source>
        <dbReference type="ARBA" id="ARBA00023136"/>
    </source>
</evidence>
<keyword evidence="6" id="KW-0732">Signal</keyword>
<organism evidence="14 15">
    <name type="scientific">Umbra pygmaea</name>
    <name type="common">Eastern mudminnow</name>
    <dbReference type="NCBI Taxonomy" id="75934"/>
    <lineage>
        <taxon>Eukaryota</taxon>
        <taxon>Metazoa</taxon>
        <taxon>Chordata</taxon>
        <taxon>Craniata</taxon>
        <taxon>Vertebrata</taxon>
        <taxon>Euteleostomi</taxon>
        <taxon>Actinopterygii</taxon>
        <taxon>Neopterygii</taxon>
        <taxon>Teleostei</taxon>
        <taxon>Protacanthopterygii</taxon>
        <taxon>Esociformes</taxon>
        <taxon>Umbridae</taxon>
        <taxon>Umbra</taxon>
    </lineage>
</organism>
<evidence type="ECO:0000256" key="1">
    <source>
        <dbReference type="ARBA" id="ARBA00004479"/>
    </source>
</evidence>